<evidence type="ECO:0000256" key="1">
    <source>
        <dbReference type="ARBA" id="ARBA00022723"/>
    </source>
</evidence>
<dbReference type="InterPro" id="IPR010666">
    <property type="entry name" value="Znf_GRF"/>
</dbReference>
<reference evidence="5 6" key="1">
    <citation type="submission" date="2022-05" db="EMBL/GenBank/DDBJ databases">
        <authorList>
            <consortium name="Genoscope - CEA"/>
            <person name="William W."/>
        </authorList>
    </citation>
    <scope>NUCLEOTIDE SEQUENCE [LARGE SCALE GENOMIC DNA]</scope>
</reference>
<keyword evidence="1" id="KW-0479">Metal-binding</keyword>
<keyword evidence="2" id="KW-0863">Zinc-finger</keyword>
<name>A0ABN8NPT7_9CNID</name>
<evidence type="ECO:0000256" key="2">
    <source>
        <dbReference type="ARBA" id="ARBA00022771"/>
    </source>
</evidence>
<accession>A0ABN8NPT7</accession>
<evidence type="ECO:0000259" key="4">
    <source>
        <dbReference type="Pfam" id="PF06839"/>
    </source>
</evidence>
<keyword evidence="3" id="KW-0862">Zinc</keyword>
<feature type="non-terminal residue" evidence="5">
    <location>
        <position position="156"/>
    </location>
</feature>
<evidence type="ECO:0000313" key="5">
    <source>
        <dbReference type="EMBL" id="CAH3112524.1"/>
    </source>
</evidence>
<organism evidence="5 6">
    <name type="scientific">Porites lobata</name>
    <dbReference type="NCBI Taxonomy" id="104759"/>
    <lineage>
        <taxon>Eukaryota</taxon>
        <taxon>Metazoa</taxon>
        <taxon>Cnidaria</taxon>
        <taxon>Anthozoa</taxon>
        <taxon>Hexacorallia</taxon>
        <taxon>Scleractinia</taxon>
        <taxon>Fungiina</taxon>
        <taxon>Poritidae</taxon>
        <taxon>Porites</taxon>
    </lineage>
</organism>
<sequence length="156" mass="18297">MNFNRTDPLTTEFLLGVGNQEKPCPSYYGKDEDKKKVKMVLQQEIHPEVHAKWGNLMCHCQRIPKIRLSKTAKNLNKVFLTCGGSTQNARCKFFQWIHTPLYPLPSDPMPDWLRKTYKPRPLKSFTKENRDVNPYKIPLPSTFHWSPEIAEVIKKR</sequence>
<protein>
    <recommendedName>
        <fullName evidence="4">GRF-type domain-containing protein</fullName>
    </recommendedName>
</protein>
<evidence type="ECO:0000313" key="6">
    <source>
        <dbReference type="Proteomes" id="UP001159405"/>
    </source>
</evidence>
<comment type="caution">
    <text evidence="5">The sequence shown here is derived from an EMBL/GenBank/DDBJ whole genome shotgun (WGS) entry which is preliminary data.</text>
</comment>
<proteinExistence type="predicted"/>
<evidence type="ECO:0000256" key="3">
    <source>
        <dbReference type="ARBA" id="ARBA00022833"/>
    </source>
</evidence>
<feature type="domain" description="GRF-type" evidence="4">
    <location>
        <begin position="57"/>
        <end position="98"/>
    </location>
</feature>
<dbReference type="EMBL" id="CALNXK010000025">
    <property type="protein sequence ID" value="CAH3112524.1"/>
    <property type="molecule type" value="Genomic_DNA"/>
</dbReference>
<keyword evidence="6" id="KW-1185">Reference proteome</keyword>
<gene>
    <name evidence="5" type="ORF">PLOB_00021366</name>
</gene>
<dbReference type="Proteomes" id="UP001159405">
    <property type="component" value="Unassembled WGS sequence"/>
</dbReference>
<dbReference type="Pfam" id="PF06839">
    <property type="entry name" value="Zn_ribbon_GRF"/>
    <property type="match status" value="1"/>
</dbReference>